<dbReference type="EMBL" id="NMUH01000337">
    <property type="protein sequence ID" value="MQL77204.1"/>
    <property type="molecule type" value="Genomic_DNA"/>
</dbReference>
<protein>
    <submittedName>
        <fullName evidence="1">Uncharacterized protein</fullName>
    </submittedName>
</protein>
<name>A0A843U660_COLES</name>
<keyword evidence="2" id="KW-1185">Reference proteome</keyword>
<proteinExistence type="predicted"/>
<dbReference type="Proteomes" id="UP000652761">
    <property type="component" value="Unassembled WGS sequence"/>
</dbReference>
<organism evidence="1 2">
    <name type="scientific">Colocasia esculenta</name>
    <name type="common">Wild taro</name>
    <name type="synonym">Arum esculentum</name>
    <dbReference type="NCBI Taxonomy" id="4460"/>
    <lineage>
        <taxon>Eukaryota</taxon>
        <taxon>Viridiplantae</taxon>
        <taxon>Streptophyta</taxon>
        <taxon>Embryophyta</taxon>
        <taxon>Tracheophyta</taxon>
        <taxon>Spermatophyta</taxon>
        <taxon>Magnoliopsida</taxon>
        <taxon>Liliopsida</taxon>
        <taxon>Araceae</taxon>
        <taxon>Aroideae</taxon>
        <taxon>Colocasieae</taxon>
        <taxon>Colocasia</taxon>
    </lineage>
</organism>
<evidence type="ECO:0000313" key="2">
    <source>
        <dbReference type="Proteomes" id="UP000652761"/>
    </source>
</evidence>
<dbReference type="AlphaFoldDB" id="A0A843U660"/>
<comment type="caution">
    <text evidence="1">The sequence shown here is derived from an EMBL/GenBank/DDBJ whole genome shotgun (WGS) entry which is preliminary data.</text>
</comment>
<evidence type="ECO:0000313" key="1">
    <source>
        <dbReference type="EMBL" id="MQL77204.1"/>
    </source>
</evidence>
<accession>A0A843U660</accession>
<gene>
    <name evidence="1" type="ORF">Taro_009611</name>
</gene>
<reference evidence="1" key="1">
    <citation type="submission" date="2017-07" db="EMBL/GenBank/DDBJ databases">
        <title>Taro Niue Genome Assembly and Annotation.</title>
        <authorList>
            <person name="Atibalentja N."/>
            <person name="Keating K."/>
            <person name="Fields C.J."/>
        </authorList>
    </citation>
    <scope>NUCLEOTIDE SEQUENCE</scope>
    <source>
        <strain evidence="1">Niue_2</strain>
        <tissue evidence="1">Leaf</tissue>
    </source>
</reference>
<sequence>MYADNAHVDSEVLQHTLNVIGHLSMTPEKRLEAELQVNKEILTTLPEEDPEGFKDNSHRMKEKVLPAIIYLSAF</sequence>